<comment type="similarity">
    <text evidence="3">Belongs to the MNN1/MNT family.</text>
</comment>
<sequence>MRQAHSSFIHAAKTKIPQGCYVPGTRGLVSTAGGFYLPVLVISLRMLRRSGSDLPMEVFLASPDEYEPHICDNVLPKLNARCIVLSEILDKAPNAQEIKHYQFKIFALIFSSFEEVVFLDADAFPLYDPELLLTSEPFTKTGYVLWPDYWVSTASPLYYNISAQVAPPVTLRQSSETGELLVSKSQHHFSLMLATYYNYYGPSHYYPLLGQGSPGEGDKDTFIAAASALGEPFYQTSERVKPIGHRKADGGLGGSAMVQFDPMQDYNLTSKGLWRVKDEKVAPMPRPFFIHAHYPKFNPATIFDPSEVDPTRGPNGEFSRAWLLPEDIIDSFGYDVEKSFWEEIKWTACELESSFRTWTGKTRVCERVKFYWESIFEPKS</sequence>
<dbReference type="GO" id="GO:0000026">
    <property type="term" value="F:alpha-1,2-mannosyltransferase activity"/>
    <property type="evidence" value="ECO:0007669"/>
    <property type="project" value="TreeGrafter"/>
</dbReference>
<evidence type="ECO:0000313" key="11">
    <source>
        <dbReference type="Proteomes" id="UP000076632"/>
    </source>
</evidence>
<dbReference type="InterPro" id="IPR029044">
    <property type="entry name" value="Nucleotide-diphossugar_trans"/>
</dbReference>
<dbReference type="GeneID" id="28894920"/>
<evidence type="ECO:0000256" key="9">
    <source>
        <dbReference type="ARBA" id="ARBA00023136"/>
    </source>
</evidence>
<protein>
    <submittedName>
        <fullName evidence="10">Glycosyltransferase family 71 protein</fullName>
    </submittedName>
</protein>
<keyword evidence="5" id="KW-0812">Transmembrane</keyword>
<dbReference type="RefSeq" id="XP_018189786.1">
    <property type="nucleotide sequence ID" value="XM_018329783.1"/>
</dbReference>
<proteinExistence type="inferred from homology"/>
<dbReference type="InterPro" id="IPR022751">
    <property type="entry name" value="Alpha_mannosyltransferase"/>
</dbReference>
<comment type="pathway">
    <text evidence="2">Protein modification; protein glycosylation.</text>
</comment>
<dbReference type="SUPFAM" id="SSF53448">
    <property type="entry name" value="Nucleotide-diphospho-sugar transferases"/>
    <property type="match status" value="1"/>
</dbReference>
<dbReference type="EMBL" id="KV407456">
    <property type="protein sequence ID" value="KZF24231.1"/>
    <property type="molecule type" value="Genomic_DNA"/>
</dbReference>
<keyword evidence="9" id="KW-0472">Membrane</keyword>
<keyword evidence="8" id="KW-0333">Golgi apparatus</keyword>
<gene>
    <name evidence="10" type="ORF">L228DRAFT_208896</name>
</gene>
<evidence type="ECO:0000256" key="8">
    <source>
        <dbReference type="ARBA" id="ARBA00023034"/>
    </source>
</evidence>
<accession>A0A165I1N6</accession>
<dbReference type="Proteomes" id="UP000076632">
    <property type="component" value="Unassembled WGS sequence"/>
</dbReference>
<dbReference type="PANTHER" id="PTHR31646">
    <property type="entry name" value="ALPHA-1,2-MANNOSYLTRANSFERASE MNN2"/>
    <property type="match status" value="1"/>
</dbReference>
<dbReference type="OMA" id="SKNMVTW"/>
<evidence type="ECO:0000256" key="7">
    <source>
        <dbReference type="ARBA" id="ARBA00022989"/>
    </source>
</evidence>
<dbReference type="AlphaFoldDB" id="A0A165I1N6"/>
<evidence type="ECO:0000256" key="2">
    <source>
        <dbReference type="ARBA" id="ARBA00004922"/>
    </source>
</evidence>
<dbReference type="FunCoup" id="A0A165I1N6">
    <property type="interactions" value="74"/>
</dbReference>
<name>A0A165I1N6_XYLHT</name>
<dbReference type="GO" id="GO:0046354">
    <property type="term" value="P:mannan biosynthetic process"/>
    <property type="evidence" value="ECO:0007669"/>
    <property type="project" value="TreeGrafter"/>
</dbReference>
<evidence type="ECO:0000256" key="4">
    <source>
        <dbReference type="ARBA" id="ARBA00022679"/>
    </source>
</evidence>
<keyword evidence="6" id="KW-0735">Signal-anchor</keyword>
<comment type="subcellular location">
    <subcellularLocation>
        <location evidence="1">Golgi apparatus membrane</location>
        <topology evidence="1">Single-pass type II membrane protein</topology>
    </subcellularLocation>
</comment>
<dbReference type="Pfam" id="PF11051">
    <property type="entry name" value="Mannosyl_trans3"/>
    <property type="match status" value="2"/>
</dbReference>
<keyword evidence="7" id="KW-1133">Transmembrane helix</keyword>
<evidence type="ECO:0000256" key="3">
    <source>
        <dbReference type="ARBA" id="ARBA00009105"/>
    </source>
</evidence>
<evidence type="ECO:0000256" key="1">
    <source>
        <dbReference type="ARBA" id="ARBA00004323"/>
    </source>
</evidence>
<evidence type="ECO:0000256" key="6">
    <source>
        <dbReference type="ARBA" id="ARBA00022968"/>
    </source>
</evidence>
<organism evidence="10 11">
    <name type="scientific">Xylona heveae (strain CBS 132557 / TC161)</name>
    <dbReference type="NCBI Taxonomy" id="1328760"/>
    <lineage>
        <taxon>Eukaryota</taxon>
        <taxon>Fungi</taxon>
        <taxon>Dikarya</taxon>
        <taxon>Ascomycota</taxon>
        <taxon>Pezizomycotina</taxon>
        <taxon>Xylonomycetes</taxon>
        <taxon>Xylonales</taxon>
        <taxon>Xylonaceae</taxon>
        <taxon>Xylona</taxon>
    </lineage>
</organism>
<reference evidence="10 11" key="1">
    <citation type="journal article" date="2016" name="Fungal Biol.">
        <title>The genome of Xylona heveae provides a window into fungal endophytism.</title>
        <authorList>
            <person name="Gazis R."/>
            <person name="Kuo A."/>
            <person name="Riley R."/>
            <person name="LaButti K."/>
            <person name="Lipzen A."/>
            <person name="Lin J."/>
            <person name="Amirebrahimi M."/>
            <person name="Hesse C.N."/>
            <person name="Spatafora J.W."/>
            <person name="Henrissat B."/>
            <person name="Hainaut M."/>
            <person name="Grigoriev I.V."/>
            <person name="Hibbett D.S."/>
        </authorList>
    </citation>
    <scope>NUCLEOTIDE SEQUENCE [LARGE SCALE GENOMIC DNA]</scope>
    <source>
        <strain evidence="10 11">TC161</strain>
    </source>
</reference>
<dbReference type="GO" id="GO:0000139">
    <property type="term" value="C:Golgi membrane"/>
    <property type="evidence" value="ECO:0007669"/>
    <property type="project" value="UniProtKB-SubCell"/>
</dbReference>
<dbReference type="OrthoDB" id="4484309at2759"/>
<dbReference type="PANTHER" id="PTHR31646:SF1">
    <property type="entry name" value="ALPHA-1,2-MANNOSYLTRANSFERASE MNN2"/>
    <property type="match status" value="1"/>
</dbReference>
<evidence type="ECO:0000256" key="5">
    <source>
        <dbReference type="ARBA" id="ARBA00022692"/>
    </source>
</evidence>
<dbReference type="Gene3D" id="3.90.550.10">
    <property type="entry name" value="Spore Coat Polysaccharide Biosynthesis Protein SpsA, Chain A"/>
    <property type="match status" value="1"/>
</dbReference>
<keyword evidence="4 10" id="KW-0808">Transferase</keyword>
<evidence type="ECO:0000313" key="10">
    <source>
        <dbReference type="EMBL" id="KZF24231.1"/>
    </source>
</evidence>
<dbReference type="InParanoid" id="A0A165I1N6"/>
<keyword evidence="11" id="KW-1185">Reference proteome</keyword>
<dbReference type="STRING" id="1328760.A0A165I1N6"/>